<feature type="compositionally biased region" description="Polar residues" evidence="1">
    <location>
        <begin position="173"/>
        <end position="183"/>
    </location>
</feature>
<gene>
    <name evidence="2" type="ORF">O181_068161</name>
</gene>
<organism evidence="2 3">
    <name type="scientific">Austropuccinia psidii MF-1</name>
    <dbReference type="NCBI Taxonomy" id="1389203"/>
    <lineage>
        <taxon>Eukaryota</taxon>
        <taxon>Fungi</taxon>
        <taxon>Dikarya</taxon>
        <taxon>Basidiomycota</taxon>
        <taxon>Pucciniomycotina</taxon>
        <taxon>Pucciniomycetes</taxon>
        <taxon>Pucciniales</taxon>
        <taxon>Sphaerophragmiaceae</taxon>
        <taxon>Austropuccinia</taxon>
    </lineage>
</organism>
<evidence type="ECO:0000313" key="2">
    <source>
        <dbReference type="EMBL" id="MBW0528446.1"/>
    </source>
</evidence>
<feature type="region of interest" description="Disordered" evidence="1">
    <location>
        <begin position="155"/>
        <end position="183"/>
    </location>
</feature>
<sequence>MLPTLQPKFLQVSPLICWEEALQMSRSAIFDCKEILVESKGWAIDWIQEEVFQRWTNDGGSIPTCGRPIYSSSEVPISRIKNQVIVKRTRIIAYFPTTPDGEGSDELDGEEVESVDQKAGQLQNSSPSNPPSGTLKSQIISSTPRNFQLRLAAVPFPIHQSSPHPSTARPPELSSSMSQFKIT</sequence>
<proteinExistence type="predicted"/>
<feature type="compositionally biased region" description="Acidic residues" evidence="1">
    <location>
        <begin position="102"/>
        <end position="114"/>
    </location>
</feature>
<evidence type="ECO:0000313" key="3">
    <source>
        <dbReference type="Proteomes" id="UP000765509"/>
    </source>
</evidence>
<dbReference type="EMBL" id="AVOT02034373">
    <property type="protein sequence ID" value="MBW0528446.1"/>
    <property type="molecule type" value="Genomic_DNA"/>
</dbReference>
<evidence type="ECO:0000256" key="1">
    <source>
        <dbReference type="SAM" id="MobiDB-lite"/>
    </source>
</evidence>
<reference evidence="2" key="1">
    <citation type="submission" date="2021-03" db="EMBL/GenBank/DDBJ databases">
        <title>Draft genome sequence of rust myrtle Austropuccinia psidii MF-1, a brazilian biotype.</title>
        <authorList>
            <person name="Quecine M.C."/>
            <person name="Pachon D.M.R."/>
            <person name="Bonatelli M.L."/>
            <person name="Correr F.H."/>
            <person name="Franceschini L.M."/>
            <person name="Leite T.F."/>
            <person name="Margarido G.R.A."/>
            <person name="Almeida C.A."/>
            <person name="Ferrarezi J.A."/>
            <person name="Labate C.A."/>
        </authorList>
    </citation>
    <scope>NUCLEOTIDE SEQUENCE</scope>
    <source>
        <strain evidence="2">MF-1</strain>
    </source>
</reference>
<accession>A0A9Q3I3P7</accession>
<comment type="caution">
    <text evidence="2">The sequence shown here is derived from an EMBL/GenBank/DDBJ whole genome shotgun (WGS) entry which is preliminary data.</text>
</comment>
<dbReference type="AlphaFoldDB" id="A0A9Q3I3P7"/>
<keyword evidence="3" id="KW-1185">Reference proteome</keyword>
<protein>
    <submittedName>
        <fullName evidence="2">Uncharacterized protein</fullName>
    </submittedName>
</protein>
<dbReference type="Proteomes" id="UP000765509">
    <property type="component" value="Unassembled WGS sequence"/>
</dbReference>
<name>A0A9Q3I3P7_9BASI</name>
<feature type="region of interest" description="Disordered" evidence="1">
    <location>
        <begin position="97"/>
        <end position="138"/>
    </location>
</feature>